<evidence type="ECO:0000313" key="2">
    <source>
        <dbReference type="Proteomes" id="UP000199514"/>
    </source>
</evidence>
<dbReference type="Pfam" id="PF14903">
    <property type="entry name" value="WG_beta_rep"/>
    <property type="match status" value="4"/>
</dbReference>
<organism evidence="1 2">
    <name type="scientific">Flexibacter flexilis DSM 6793</name>
    <dbReference type="NCBI Taxonomy" id="927664"/>
    <lineage>
        <taxon>Bacteria</taxon>
        <taxon>Pseudomonadati</taxon>
        <taxon>Bacteroidota</taxon>
        <taxon>Cytophagia</taxon>
        <taxon>Cytophagales</taxon>
        <taxon>Flexibacteraceae</taxon>
        <taxon>Flexibacter</taxon>
    </lineage>
</organism>
<dbReference type="PANTHER" id="PTHR37841:SF1">
    <property type="entry name" value="DUF3298 DOMAIN-CONTAINING PROTEIN"/>
    <property type="match status" value="1"/>
</dbReference>
<sequence length="490" mass="55514">MAQNKTSLSTWTLHNIHNQEIGKWSCDTIFPITNSVFAYQIQHHWGLMWLPAKKVIEPTFEGIGTQSVNNNVIFKANGKYGLLSLKGYSALPPAFDSIYMTLNHIYTKNELGWQVYSGHNYKPLSAVFEAMQPASQGLRAVKPDGGCWTYTDSAGRYVLPVSFDTLEAFVNNNAIAKREGLWGVLEISGNWLQNPVYKNLTRLTDSTFLAQTDSNFAMIDLYGNAMHATKDTLRLREDGFVLQKRAVKVGLWDRNGCKIVPVELDYEQISDFNPKDSTFILSQDVCRGMAHARLGVTLPPSPKFSRIEPMAEGLARAKIGKYYGFIDLNGFVRIANRYDSVGIFSEGLTAVMLKKRWGYINRNENIIIQPLYQKALPFGRGVAIIKKKNEFGIVNANGQEVHAAALDSLYQLESGYFVSVKNKHKGILQPTGQVITYPNFDNIEHLYNGLFLVERNNKFGVYKTDGEPFIPLTYRRISYEHRFKLYCIKH</sequence>
<name>A0A1I1H163_9BACT</name>
<dbReference type="InterPro" id="IPR032774">
    <property type="entry name" value="WG_beta_rep"/>
</dbReference>
<dbReference type="AlphaFoldDB" id="A0A1I1H163"/>
<dbReference type="PANTHER" id="PTHR37841">
    <property type="entry name" value="GLR2918 PROTEIN"/>
    <property type="match status" value="1"/>
</dbReference>
<gene>
    <name evidence="1" type="ORF">SAMN05421780_10386</name>
</gene>
<proteinExistence type="predicted"/>
<protein>
    <submittedName>
        <fullName evidence="1">WG containing repeat-containing protein</fullName>
    </submittedName>
</protein>
<keyword evidence="2" id="KW-1185">Reference proteome</keyword>
<dbReference type="STRING" id="927664.SAMN05421780_10386"/>
<accession>A0A1I1H163</accession>
<dbReference type="Proteomes" id="UP000199514">
    <property type="component" value="Unassembled WGS sequence"/>
</dbReference>
<evidence type="ECO:0000313" key="1">
    <source>
        <dbReference type="EMBL" id="SFC14920.1"/>
    </source>
</evidence>
<dbReference type="EMBL" id="FOLE01000003">
    <property type="protein sequence ID" value="SFC14920.1"/>
    <property type="molecule type" value="Genomic_DNA"/>
</dbReference>
<reference evidence="1 2" key="1">
    <citation type="submission" date="2016-10" db="EMBL/GenBank/DDBJ databases">
        <authorList>
            <person name="de Groot N.N."/>
        </authorList>
    </citation>
    <scope>NUCLEOTIDE SEQUENCE [LARGE SCALE GENOMIC DNA]</scope>
    <source>
        <strain evidence="1 2">DSM 6793</strain>
    </source>
</reference>
<dbReference type="RefSeq" id="WP_091509774.1">
    <property type="nucleotide sequence ID" value="NZ_FOLE01000003.1"/>
</dbReference>
<dbReference type="OrthoDB" id="2485468at2"/>